<dbReference type="AlphaFoldDB" id="A0A6N2XKX9"/>
<name>A0A6N2XKX9_9FIRM</name>
<dbReference type="RefSeq" id="WP_002574791.1">
    <property type="nucleotide sequence ID" value="NZ_CACRTF010000018.1"/>
</dbReference>
<dbReference type="GeneID" id="23112465"/>
<gene>
    <name evidence="1" type="ORF">CBLFYP116_05122</name>
</gene>
<evidence type="ECO:0008006" key="2">
    <source>
        <dbReference type="Google" id="ProtNLM"/>
    </source>
</evidence>
<dbReference type="EMBL" id="CACRTF010000018">
    <property type="protein sequence ID" value="VYT55119.1"/>
    <property type="molecule type" value="Genomic_DNA"/>
</dbReference>
<protein>
    <recommendedName>
        <fullName evidence="2">DNA-binding protein</fullName>
    </recommendedName>
</protein>
<reference evidence="1" key="1">
    <citation type="submission" date="2019-11" db="EMBL/GenBank/DDBJ databases">
        <authorList>
            <person name="Feng L."/>
        </authorList>
    </citation>
    <scope>NUCLEOTIDE SEQUENCE</scope>
    <source>
        <strain evidence="1">CbolteaeLFYP116</strain>
    </source>
</reference>
<sequence>MQKNTKTRLVDLVAWMAYTGLGRNTAMKFGESLGCRVRIGRRVLYDLTVADNEIDKLHEAR</sequence>
<evidence type="ECO:0000313" key="1">
    <source>
        <dbReference type="EMBL" id="VYT55119.1"/>
    </source>
</evidence>
<organism evidence="1">
    <name type="scientific">Enterocloster bolteae</name>
    <dbReference type="NCBI Taxonomy" id="208479"/>
    <lineage>
        <taxon>Bacteria</taxon>
        <taxon>Bacillati</taxon>
        <taxon>Bacillota</taxon>
        <taxon>Clostridia</taxon>
        <taxon>Lachnospirales</taxon>
        <taxon>Lachnospiraceae</taxon>
        <taxon>Enterocloster</taxon>
    </lineage>
</organism>
<proteinExistence type="predicted"/>
<accession>A0A6N2XKX9</accession>